<evidence type="ECO:0000313" key="2">
    <source>
        <dbReference type="Proteomes" id="UP000792457"/>
    </source>
</evidence>
<gene>
    <name evidence="1" type="ORF">J437_LFUL000936</name>
</gene>
<proteinExistence type="predicted"/>
<keyword evidence="2" id="KW-1185">Reference proteome</keyword>
<reference evidence="1" key="1">
    <citation type="submission" date="2013-04" db="EMBL/GenBank/DDBJ databases">
        <authorList>
            <person name="Qu J."/>
            <person name="Murali S.C."/>
            <person name="Bandaranaike D."/>
            <person name="Bellair M."/>
            <person name="Blankenburg K."/>
            <person name="Chao H."/>
            <person name="Dinh H."/>
            <person name="Doddapaneni H."/>
            <person name="Downs B."/>
            <person name="Dugan-Rocha S."/>
            <person name="Elkadiri S."/>
            <person name="Gnanaolivu R.D."/>
            <person name="Hernandez B."/>
            <person name="Javaid M."/>
            <person name="Jayaseelan J.C."/>
            <person name="Lee S."/>
            <person name="Li M."/>
            <person name="Ming W."/>
            <person name="Munidasa M."/>
            <person name="Muniz J."/>
            <person name="Nguyen L."/>
            <person name="Ongeri F."/>
            <person name="Osuji N."/>
            <person name="Pu L.-L."/>
            <person name="Puazo M."/>
            <person name="Qu C."/>
            <person name="Quiroz J."/>
            <person name="Raj R."/>
            <person name="Weissenberger G."/>
            <person name="Xin Y."/>
            <person name="Zou X."/>
            <person name="Han Y."/>
            <person name="Richards S."/>
            <person name="Worley K."/>
            <person name="Muzny D."/>
            <person name="Gibbs R."/>
        </authorList>
    </citation>
    <scope>NUCLEOTIDE SEQUENCE</scope>
    <source>
        <strain evidence="1">Sampled in the wild</strain>
    </source>
</reference>
<sequence length="101" mass="11255">MMDDNFQTICEDNSPEEVGSVLCDYFSKYKSEEKEKVDAELGIVKNIYSSNCSLPAQNEGKGMSVDEGGDCAVAQVNTSDCDSQTMELDGEWTVVRNRRRI</sequence>
<dbReference type="OrthoDB" id="263560at2759"/>
<dbReference type="EMBL" id="KZ308428">
    <property type="protein sequence ID" value="KAG8229415.1"/>
    <property type="molecule type" value="Genomic_DNA"/>
</dbReference>
<reference evidence="1" key="2">
    <citation type="submission" date="2017-10" db="EMBL/GenBank/DDBJ databases">
        <title>Ladona fulva Genome sequencing and assembly.</title>
        <authorList>
            <person name="Murali S."/>
            <person name="Richards S."/>
            <person name="Bandaranaike D."/>
            <person name="Bellair M."/>
            <person name="Blankenburg K."/>
            <person name="Chao H."/>
            <person name="Dinh H."/>
            <person name="Doddapaneni H."/>
            <person name="Dugan-Rocha S."/>
            <person name="Elkadiri S."/>
            <person name="Gnanaolivu R."/>
            <person name="Hernandez B."/>
            <person name="Skinner E."/>
            <person name="Javaid M."/>
            <person name="Lee S."/>
            <person name="Li M."/>
            <person name="Ming W."/>
            <person name="Munidasa M."/>
            <person name="Muniz J."/>
            <person name="Nguyen L."/>
            <person name="Hughes D."/>
            <person name="Osuji N."/>
            <person name="Pu L.-L."/>
            <person name="Puazo M."/>
            <person name="Qu C."/>
            <person name="Quiroz J."/>
            <person name="Raj R."/>
            <person name="Weissenberger G."/>
            <person name="Xin Y."/>
            <person name="Zou X."/>
            <person name="Han Y."/>
            <person name="Worley K."/>
            <person name="Muzny D."/>
            <person name="Gibbs R."/>
        </authorList>
    </citation>
    <scope>NUCLEOTIDE SEQUENCE</scope>
    <source>
        <strain evidence="1">Sampled in the wild</strain>
    </source>
</reference>
<evidence type="ECO:0000313" key="1">
    <source>
        <dbReference type="EMBL" id="KAG8229415.1"/>
    </source>
</evidence>
<dbReference type="AlphaFoldDB" id="A0A8K0NYS8"/>
<comment type="caution">
    <text evidence="1">The sequence shown here is derived from an EMBL/GenBank/DDBJ whole genome shotgun (WGS) entry which is preliminary data.</text>
</comment>
<accession>A0A8K0NYS8</accession>
<dbReference type="Proteomes" id="UP000792457">
    <property type="component" value="Unassembled WGS sequence"/>
</dbReference>
<organism evidence="1 2">
    <name type="scientific">Ladona fulva</name>
    <name type="common">Scarce chaser dragonfly</name>
    <name type="synonym">Libellula fulva</name>
    <dbReference type="NCBI Taxonomy" id="123851"/>
    <lineage>
        <taxon>Eukaryota</taxon>
        <taxon>Metazoa</taxon>
        <taxon>Ecdysozoa</taxon>
        <taxon>Arthropoda</taxon>
        <taxon>Hexapoda</taxon>
        <taxon>Insecta</taxon>
        <taxon>Pterygota</taxon>
        <taxon>Palaeoptera</taxon>
        <taxon>Odonata</taxon>
        <taxon>Epiprocta</taxon>
        <taxon>Anisoptera</taxon>
        <taxon>Libelluloidea</taxon>
        <taxon>Libellulidae</taxon>
        <taxon>Ladona</taxon>
    </lineage>
</organism>
<protein>
    <submittedName>
        <fullName evidence="1">Uncharacterized protein</fullName>
    </submittedName>
</protein>
<name>A0A8K0NYS8_LADFU</name>